<name>A0A8H6JAK1_9PEZI</name>
<organism evidence="2 3">
    <name type="scientific">Colletotrichum plurivorum</name>
    <dbReference type="NCBI Taxonomy" id="2175906"/>
    <lineage>
        <taxon>Eukaryota</taxon>
        <taxon>Fungi</taxon>
        <taxon>Dikarya</taxon>
        <taxon>Ascomycota</taxon>
        <taxon>Pezizomycotina</taxon>
        <taxon>Sordariomycetes</taxon>
        <taxon>Hypocreomycetidae</taxon>
        <taxon>Glomerellales</taxon>
        <taxon>Glomerellaceae</taxon>
        <taxon>Colletotrichum</taxon>
        <taxon>Colletotrichum orchidearum species complex</taxon>
    </lineage>
</organism>
<feature type="region of interest" description="Disordered" evidence="1">
    <location>
        <begin position="43"/>
        <end position="107"/>
    </location>
</feature>
<accession>A0A8H6JAK1</accession>
<dbReference type="EMBL" id="WIGO01000532">
    <property type="protein sequence ID" value="KAF6809515.1"/>
    <property type="molecule type" value="Genomic_DNA"/>
</dbReference>
<feature type="compositionally biased region" description="Basic and acidic residues" evidence="1">
    <location>
        <begin position="313"/>
        <end position="336"/>
    </location>
</feature>
<comment type="caution">
    <text evidence="2">The sequence shown here is derived from an EMBL/GenBank/DDBJ whole genome shotgun (WGS) entry which is preliminary data.</text>
</comment>
<evidence type="ECO:0000256" key="1">
    <source>
        <dbReference type="SAM" id="MobiDB-lite"/>
    </source>
</evidence>
<proteinExistence type="predicted"/>
<protein>
    <submittedName>
        <fullName evidence="2">Gag protein</fullName>
    </submittedName>
</protein>
<gene>
    <name evidence="2" type="ORF">CPLU01_15488</name>
</gene>
<sequence length="645" mass="73357">MTFLSTPQKTILDGPATWHPWLHDFQALANTLDAWEALDPTSVSPEPLVGEAPPREPRLSDYPKSLARRGPEPRALRSQTVGSITDDLAENLPPQAPPGENLPLPYGAADHYRAETTADLSEKALKHYVDSSSLYRTMKATYQERKKAENTIVLWMQSTIIEKLRIQCCPSASGPAIWIRNLYERFRLTRSMRRQRANQLYIDHLAAPHDKRLITRAATAEWFTAWVDNMYESRTVGLEAAREGDLWIHELLRSLMHSPLRSWAESRRTTIGDDWDDYSLDKAVSEITAAIEQIPEVVGRGRSAQGAFAVEKPNPRDSSKRRGDDHNDINPKRSRSEATSASPAPYAPSAPICPACSMRHRLEDCFYAFPERAFDGWKPLNHYRERAERNLANDKQLIKRVREIRGQDSCLLDSGASIHVFRDERRFSNLRAAGSSDYLWAGSKPLAIEGYGDRVLEYNELSEETPTRLGSAWAVWRTHTPRRRTKHSTRRRRSLKGSEETWHWRLGHPGPEPLRRLVSSARGVRISVASWKESEKAPPSCDACGVGKAKRIINRESRESNAYARSGEREAAHNRVKPRNYEYSSARFELLPTPPDSPVSFFQTLVEEDQRLGRRAVAESANKKIRSISSPRFGRREGSWALKLR</sequence>
<keyword evidence="3" id="KW-1185">Reference proteome</keyword>
<dbReference type="AlphaFoldDB" id="A0A8H6JAK1"/>
<evidence type="ECO:0000313" key="2">
    <source>
        <dbReference type="EMBL" id="KAF6809515.1"/>
    </source>
</evidence>
<feature type="region of interest" description="Disordered" evidence="1">
    <location>
        <begin position="302"/>
        <end position="346"/>
    </location>
</feature>
<evidence type="ECO:0000313" key="3">
    <source>
        <dbReference type="Proteomes" id="UP000654918"/>
    </source>
</evidence>
<reference evidence="2" key="1">
    <citation type="journal article" date="2020" name="Phytopathology">
        <title>Genome Sequence Resources of Colletotrichum truncatum, C. plurivorum, C. musicola, and C. sojae: Four Species Pathogenic to Soybean (Glycine max).</title>
        <authorList>
            <person name="Rogerio F."/>
            <person name="Boufleur T.R."/>
            <person name="Ciampi-Guillardi M."/>
            <person name="Sukno S.A."/>
            <person name="Thon M.R."/>
            <person name="Massola Junior N.S."/>
            <person name="Baroncelli R."/>
        </authorList>
    </citation>
    <scope>NUCLEOTIDE SEQUENCE</scope>
    <source>
        <strain evidence="2">LFN00145</strain>
    </source>
</reference>
<feature type="compositionally biased region" description="Low complexity" evidence="1">
    <location>
        <begin position="337"/>
        <end position="346"/>
    </location>
</feature>
<dbReference type="Proteomes" id="UP000654918">
    <property type="component" value="Unassembled WGS sequence"/>
</dbReference>